<dbReference type="AlphaFoldDB" id="A0AAN7H9N9"/>
<organism evidence="2 3">
    <name type="scientific">Achaetomium macrosporum</name>
    <dbReference type="NCBI Taxonomy" id="79813"/>
    <lineage>
        <taxon>Eukaryota</taxon>
        <taxon>Fungi</taxon>
        <taxon>Dikarya</taxon>
        <taxon>Ascomycota</taxon>
        <taxon>Pezizomycotina</taxon>
        <taxon>Sordariomycetes</taxon>
        <taxon>Sordariomycetidae</taxon>
        <taxon>Sordariales</taxon>
        <taxon>Chaetomiaceae</taxon>
        <taxon>Achaetomium</taxon>
    </lineage>
</organism>
<sequence length="247" mass="27972">MALQPPPTANMASPSPSPMDKARQIFTHLDAWKRSRGFCDISVLHSWSTRHLKSYLRDKALAAAEEDDEGGLQITQHRREHLSTSEHDPATRAEYAEGPIALAHWDLCDYLTSLEGLETDLSPALGRSCRFLAACAVAKAAQLCFWSASEHPIKSFVLTFLTGYHAVFALAYRASLYLAHRCRRQAEELKVKARNRTVSEDDVRAWDGFACRALNYVADERAMRRLYYTSGIWLYTPDFILLDCMKL</sequence>
<evidence type="ECO:0000313" key="2">
    <source>
        <dbReference type="EMBL" id="KAK4236702.1"/>
    </source>
</evidence>
<reference evidence="2" key="2">
    <citation type="submission" date="2023-05" db="EMBL/GenBank/DDBJ databases">
        <authorList>
            <consortium name="Lawrence Berkeley National Laboratory"/>
            <person name="Steindorff A."/>
            <person name="Hensen N."/>
            <person name="Bonometti L."/>
            <person name="Westerberg I."/>
            <person name="Brannstrom I.O."/>
            <person name="Guillou S."/>
            <person name="Cros-Aarteil S."/>
            <person name="Calhoun S."/>
            <person name="Haridas S."/>
            <person name="Kuo A."/>
            <person name="Mondo S."/>
            <person name="Pangilinan J."/>
            <person name="Riley R."/>
            <person name="Labutti K."/>
            <person name="Andreopoulos B."/>
            <person name="Lipzen A."/>
            <person name="Chen C."/>
            <person name="Yanf M."/>
            <person name="Daum C."/>
            <person name="Ng V."/>
            <person name="Clum A."/>
            <person name="Ohm R."/>
            <person name="Martin F."/>
            <person name="Silar P."/>
            <person name="Natvig D."/>
            <person name="Lalanne C."/>
            <person name="Gautier V."/>
            <person name="Ament-Velasquez S.L."/>
            <person name="Kruys A."/>
            <person name="Hutchinson M.I."/>
            <person name="Powell A.J."/>
            <person name="Barry K."/>
            <person name="Miller A.N."/>
            <person name="Grigoriev I.V."/>
            <person name="Debuchy R."/>
            <person name="Gladieux P."/>
            <person name="Thoren M.H."/>
            <person name="Johannesson H."/>
        </authorList>
    </citation>
    <scope>NUCLEOTIDE SEQUENCE</scope>
    <source>
        <strain evidence="2">CBS 532.94</strain>
    </source>
</reference>
<accession>A0AAN7H9N9</accession>
<gene>
    <name evidence="2" type="ORF">C8A03DRAFT_35392</name>
</gene>
<feature type="region of interest" description="Disordered" evidence="1">
    <location>
        <begin position="1"/>
        <end position="20"/>
    </location>
</feature>
<evidence type="ECO:0000313" key="3">
    <source>
        <dbReference type="Proteomes" id="UP001303760"/>
    </source>
</evidence>
<comment type="caution">
    <text evidence="2">The sequence shown here is derived from an EMBL/GenBank/DDBJ whole genome shotgun (WGS) entry which is preliminary data.</text>
</comment>
<name>A0AAN7H9N9_9PEZI</name>
<protein>
    <submittedName>
        <fullName evidence="2">Uncharacterized protein</fullName>
    </submittedName>
</protein>
<evidence type="ECO:0000256" key="1">
    <source>
        <dbReference type="SAM" id="MobiDB-lite"/>
    </source>
</evidence>
<proteinExistence type="predicted"/>
<keyword evidence="3" id="KW-1185">Reference proteome</keyword>
<dbReference type="EMBL" id="MU860177">
    <property type="protein sequence ID" value="KAK4236702.1"/>
    <property type="molecule type" value="Genomic_DNA"/>
</dbReference>
<reference evidence="2" key="1">
    <citation type="journal article" date="2023" name="Mol. Phylogenet. Evol.">
        <title>Genome-scale phylogeny and comparative genomics of the fungal order Sordariales.</title>
        <authorList>
            <person name="Hensen N."/>
            <person name="Bonometti L."/>
            <person name="Westerberg I."/>
            <person name="Brannstrom I.O."/>
            <person name="Guillou S."/>
            <person name="Cros-Aarteil S."/>
            <person name="Calhoun S."/>
            <person name="Haridas S."/>
            <person name="Kuo A."/>
            <person name="Mondo S."/>
            <person name="Pangilinan J."/>
            <person name="Riley R."/>
            <person name="LaButti K."/>
            <person name="Andreopoulos B."/>
            <person name="Lipzen A."/>
            <person name="Chen C."/>
            <person name="Yan M."/>
            <person name="Daum C."/>
            <person name="Ng V."/>
            <person name="Clum A."/>
            <person name="Steindorff A."/>
            <person name="Ohm R.A."/>
            <person name="Martin F."/>
            <person name="Silar P."/>
            <person name="Natvig D.O."/>
            <person name="Lalanne C."/>
            <person name="Gautier V."/>
            <person name="Ament-Velasquez S.L."/>
            <person name="Kruys A."/>
            <person name="Hutchinson M.I."/>
            <person name="Powell A.J."/>
            <person name="Barry K."/>
            <person name="Miller A.N."/>
            <person name="Grigoriev I.V."/>
            <person name="Debuchy R."/>
            <person name="Gladieux P."/>
            <person name="Hiltunen Thoren M."/>
            <person name="Johannesson H."/>
        </authorList>
    </citation>
    <scope>NUCLEOTIDE SEQUENCE</scope>
    <source>
        <strain evidence="2">CBS 532.94</strain>
    </source>
</reference>
<dbReference type="Proteomes" id="UP001303760">
    <property type="component" value="Unassembled WGS sequence"/>
</dbReference>